<protein>
    <submittedName>
        <fullName evidence="1">Uncharacterized protein</fullName>
    </submittedName>
</protein>
<dbReference type="Proteomes" id="UP000001734">
    <property type="component" value="Chromosome"/>
</dbReference>
<sequence>MRLWRESVWGNPGGLQNVCKDCQVCKKGDTARGPYLLPVRRRRSLPTDA</sequence>
<dbReference type="KEGG" id="kpe:KPK_3441"/>
<dbReference type="BioCyc" id="KPNE507522:GI0B-3425-MONOMER"/>
<dbReference type="AlphaFoldDB" id="B5XMS8"/>
<name>B5XMS8_KLEV3</name>
<evidence type="ECO:0000313" key="1">
    <source>
        <dbReference type="EMBL" id="ACI07468.1"/>
    </source>
</evidence>
<accession>B5XMS8</accession>
<organism evidence="1 2">
    <name type="scientific">Klebsiella variicola (strain 342)</name>
    <name type="common">Klebsiella pneumoniae</name>
    <dbReference type="NCBI Taxonomy" id="507522"/>
    <lineage>
        <taxon>Bacteria</taxon>
        <taxon>Pseudomonadati</taxon>
        <taxon>Pseudomonadota</taxon>
        <taxon>Gammaproteobacteria</taxon>
        <taxon>Enterobacterales</taxon>
        <taxon>Enterobacteriaceae</taxon>
        <taxon>Klebsiella/Raoultella group</taxon>
        <taxon>Klebsiella</taxon>
        <taxon>Klebsiella pneumoniae complex</taxon>
    </lineage>
</organism>
<reference evidence="1 2" key="1">
    <citation type="journal article" date="2008" name="PLoS Genet.">
        <title>Complete genome sequence of the N2-fixing broad host range endophyte Klebsiella pneumoniae 342 and virulence predictions verified in mice.</title>
        <authorList>
            <person name="Fouts D.E."/>
            <person name="Tyler H.L."/>
            <person name="DeBoy R.T."/>
            <person name="Daugherty S."/>
            <person name="Ren Q."/>
            <person name="Badger J.H."/>
            <person name="Durkin A.S."/>
            <person name="Huot H."/>
            <person name="Shrivastava S."/>
            <person name="Kothari S."/>
            <person name="Dodson R.J."/>
            <person name="Mohamoud Y."/>
            <person name="Khouri H."/>
            <person name="Roesch L.F."/>
            <person name="Krogfelt K.A."/>
            <person name="Struve C."/>
            <person name="Triplett E.W."/>
            <person name="Methe B.A."/>
        </authorList>
    </citation>
    <scope>NUCLEOTIDE SEQUENCE [LARGE SCALE GENOMIC DNA]</scope>
    <source>
        <strain evidence="1 2">342</strain>
    </source>
</reference>
<proteinExistence type="predicted"/>
<dbReference type="EMBL" id="CP000964">
    <property type="protein sequence ID" value="ACI07468.1"/>
    <property type="molecule type" value="Genomic_DNA"/>
</dbReference>
<dbReference type="HOGENOM" id="CLU_3136740_0_0_6"/>
<gene>
    <name evidence="1" type="ordered locus">KPK_3441</name>
</gene>
<evidence type="ECO:0000313" key="2">
    <source>
        <dbReference type="Proteomes" id="UP000001734"/>
    </source>
</evidence>